<dbReference type="GO" id="GO:0008270">
    <property type="term" value="F:zinc ion binding"/>
    <property type="evidence" value="ECO:0007669"/>
    <property type="project" value="UniProtKB-KW"/>
</dbReference>
<evidence type="ECO:0000313" key="4">
    <source>
        <dbReference type="Proteomes" id="UP000604046"/>
    </source>
</evidence>
<reference evidence="3" key="1">
    <citation type="submission" date="2021-02" db="EMBL/GenBank/DDBJ databases">
        <authorList>
            <person name="Dougan E. K."/>
            <person name="Rhodes N."/>
            <person name="Thang M."/>
            <person name="Chan C."/>
        </authorList>
    </citation>
    <scope>NUCLEOTIDE SEQUENCE</scope>
</reference>
<dbReference type="PANTHER" id="PTHR19446">
    <property type="entry name" value="REVERSE TRANSCRIPTASES"/>
    <property type="match status" value="1"/>
</dbReference>
<proteinExistence type="predicted"/>
<dbReference type="GO" id="GO:0003676">
    <property type="term" value="F:nucleic acid binding"/>
    <property type="evidence" value="ECO:0007669"/>
    <property type="project" value="InterPro"/>
</dbReference>
<protein>
    <recommendedName>
        <fullName evidence="2">C2H2-type domain-containing protein</fullName>
    </recommendedName>
</protein>
<gene>
    <name evidence="3" type="ORF">SNAT2548_LOCUS22029</name>
</gene>
<keyword evidence="1" id="KW-0863">Zinc-finger</keyword>
<dbReference type="Proteomes" id="UP000604046">
    <property type="component" value="Unassembled WGS sequence"/>
</dbReference>
<evidence type="ECO:0000313" key="3">
    <source>
        <dbReference type="EMBL" id="CAE7404937.1"/>
    </source>
</evidence>
<feature type="domain" description="C2H2-type" evidence="2">
    <location>
        <begin position="1658"/>
        <end position="1681"/>
    </location>
</feature>
<dbReference type="PROSITE" id="PS50157">
    <property type="entry name" value="ZINC_FINGER_C2H2_2"/>
    <property type="match status" value="1"/>
</dbReference>
<dbReference type="Gene3D" id="3.60.10.10">
    <property type="entry name" value="Endonuclease/exonuclease/phosphatase"/>
    <property type="match status" value="1"/>
</dbReference>
<dbReference type="SUPFAM" id="SSF56219">
    <property type="entry name" value="DNase I-like"/>
    <property type="match status" value="1"/>
</dbReference>
<dbReference type="InterPro" id="IPR036691">
    <property type="entry name" value="Endo/exonu/phosph_ase_sf"/>
</dbReference>
<dbReference type="InterPro" id="IPR013087">
    <property type="entry name" value="Znf_C2H2_type"/>
</dbReference>
<keyword evidence="4" id="KW-1185">Reference proteome</keyword>
<organism evidence="3 4">
    <name type="scientific">Symbiodinium natans</name>
    <dbReference type="NCBI Taxonomy" id="878477"/>
    <lineage>
        <taxon>Eukaryota</taxon>
        <taxon>Sar</taxon>
        <taxon>Alveolata</taxon>
        <taxon>Dinophyceae</taxon>
        <taxon>Suessiales</taxon>
        <taxon>Symbiodiniaceae</taxon>
        <taxon>Symbiodinium</taxon>
    </lineage>
</organism>
<keyword evidence="1" id="KW-0479">Metal-binding</keyword>
<dbReference type="OrthoDB" id="446876at2759"/>
<dbReference type="EMBL" id="CAJNDS010002273">
    <property type="protein sequence ID" value="CAE7404937.1"/>
    <property type="molecule type" value="Genomic_DNA"/>
</dbReference>
<keyword evidence="1" id="KW-0862">Zinc</keyword>
<evidence type="ECO:0000256" key="1">
    <source>
        <dbReference type="PROSITE-ProRule" id="PRU00042"/>
    </source>
</evidence>
<dbReference type="Gene3D" id="3.30.420.10">
    <property type="entry name" value="Ribonuclease H-like superfamily/Ribonuclease H"/>
    <property type="match status" value="1"/>
</dbReference>
<name>A0A812QUH1_9DINO</name>
<dbReference type="PROSITE" id="PS00028">
    <property type="entry name" value="ZINC_FINGER_C2H2_1"/>
    <property type="match status" value="1"/>
</dbReference>
<accession>A0A812QUH1</accession>
<comment type="caution">
    <text evidence="3">The sequence shown here is derived from an EMBL/GenBank/DDBJ whole genome shotgun (WGS) entry which is preliminary data.</text>
</comment>
<evidence type="ECO:0000259" key="2">
    <source>
        <dbReference type="PROSITE" id="PS50157"/>
    </source>
</evidence>
<dbReference type="InterPro" id="IPR036397">
    <property type="entry name" value="RNaseH_sf"/>
</dbReference>
<sequence>MPVVYGIRCPLGARFASFFLEQALAWTPWKLLLVIALASPAVSACSKTLWPNLRRSPPAYFSKGNKGCEDSSASAMHHRGSAGPTHRYLRKLIFLLLPHLSFAAPAWHFGPASGEGRLAPVGTMSVPDSADILPGELPGRPSLCGQSSHTTYFRSPQAIGSARHLGFSFRTLLEEADTPLFDDVCGLACHVLSQLGAKVTIKLEASLQLSQFQRTAEELRHILPTRADLAGVDLENTWLDADLSLLDKLPREKLKLESGLATLREWEPQMGMPRALHIYTDGSYGDTFTDGFKAVGWSFTVWADCHDALHFVGHASFHGASSESPYFLGEYSPSPLAGERLGIAWAIVWIIEHSASFPGPYVLEYDCLNAGKHAFGEFLDHASDEESAALAEAVSALRVCMDACCHVDHRHVRAHEGTFPNELTDVLAKVVRAFPVEHDQRCLPTWPRNMVFHPLRDWAWRFFDFQVALPTVFALETEALRLQHRTSHEPVRVPQIATVDLARQASEETVALQMLFASINILTFRDEQTRAAAGQASTMGLRVQGRQAFVIHQLLERRVWIAGFQESRLPHSSTAHSQDYALYHSACTSRGQLGCSLWINKSIPYATVKDQHHYVKESHVSILGYGPRYLVASVVAPHLRILIVVAHCPYQGHGESPEEFWRLISKYVSDRLDGTYAVILTDSNGHVGSVQSSSIGGLAPEEENAPGRELHTFLADHRLWAPATFADTPLWASGAAYRLDFVCIPLEWQRGHISSWVWVDFDGMQISRDHRPALLECCFEYSLSTQPFVRRRCSPPLRVLSLSASDREEYYRQLGAAALPDWHLDVDDHYDGLLRVWRASWCQVHTADAPPRHNPYITEETLGIRDRRKGLLRYIAKEELAANRVHLLAGFAAFILHLRGQAFQPEQMRYLWTSLRNIHISIARALVMVRVTGKQLRSAVKSDRKRYLAELASRVGQCQKHDTKALFEAVRQAFPDARSRKHKRLRLLPMLCKEDGSPAQSNAEAERIWRDHFRQQEAGVEVTPSGYAQEATDWRRASTLVPAFDVSTVPSRTELEQVLLSLRPLKSPGPDGATPELFQCHPRLMARMLMPLMVKASLATAEPFLWKGGTLVTLAKRASQTFQTNDFRSILLASVPGKIFHKLARRRLLPVLQQHQSGLLAGTAAGIGPDTISLAVRASIDIARQSGCSWMTLFFDIKSAFYRLVRQTIVPGEMAEYQLVRLLSGLGATPEALSELRQLLEQAAAIPRFGANPHLVKLVDSLLQATWFTMTLAPQLVMTFLGSRPGDSAADIFFAFGLTCYLDSTEALLRERGLCWLPSPTQKTLLADDWAVAPDVTTAAWADDVVKFHATSSPQQLRDDMQVMAKTFLNRAASCGMRFSPGRDKTAFLVDRRTRQSWTALALPNHALDYIDIDFELGGDSFRIPLVSAYCHLGGVVTESGSVDQELYVRNASARGVLRSLAHKLFANSAYDIGTRVALLRALAVSKLTYGSGCLTFSASQHKRRWHANYVHLWRSLFRLDRPEHGKPHSYEVLLVAGCPPPHLSLALARSSLLRRIICHGPRAVRYLLQVQWELHGKRSWLHQFVGDIRNVAEYVSSAKVLMQSADPIPMLVEQVQSQPSWWTLQIKKAVQGFHQDLQRWQQTPSRHGLLATPRLDFSCHICCASFALRKHLGAHMARTHRIVALPRHYAHVPWCPSCMTMSHSISRAQNHFKKHPECLKAVAALIPPLSMDEIHATERADTNQASQFRMGHWHRLQHMPKATKVSGPQALNADERAEWVSSDSDLDVWTHLFRPEPEDVTWVAAYLDSVGTREPARQQAVSFWEARPAGPAVISLETEGPNEFAA</sequence>